<dbReference type="InterPro" id="IPR001867">
    <property type="entry name" value="OmpR/PhoB-type_DNA-bd"/>
</dbReference>
<dbReference type="GO" id="GO:0003677">
    <property type="term" value="F:DNA binding"/>
    <property type="evidence" value="ECO:0007669"/>
    <property type="project" value="UniProtKB-UniRule"/>
</dbReference>
<dbReference type="EMBL" id="PYAX01000004">
    <property type="protein sequence ID" value="PSL55851.1"/>
    <property type="molecule type" value="Genomic_DNA"/>
</dbReference>
<evidence type="ECO:0000313" key="9">
    <source>
        <dbReference type="EMBL" id="PSL55851.1"/>
    </source>
</evidence>
<dbReference type="Pfam" id="PF13424">
    <property type="entry name" value="TPR_12"/>
    <property type="match status" value="2"/>
</dbReference>
<evidence type="ECO:0000256" key="3">
    <source>
        <dbReference type="ARBA" id="ARBA00023125"/>
    </source>
</evidence>
<dbReference type="InterPro" id="IPR019734">
    <property type="entry name" value="TPR_rpt"/>
</dbReference>
<dbReference type="InterPro" id="IPR027417">
    <property type="entry name" value="P-loop_NTPase"/>
</dbReference>
<keyword evidence="5" id="KW-0802">TPR repeat</keyword>
<evidence type="ECO:0000256" key="2">
    <source>
        <dbReference type="ARBA" id="ARBA00023015"/>
    </source>
</evidence>
<dbReference type="InterPro" id="IPR011990">
    <property type="entry name" value="TPR-like_helical_dom_sf"/>
</dbReference>
<dbReference type="PANTHER" id="PTHR35807:SF1">
    <property type="entry name" value="TRANSCRIPTIONAL REGULATOR REDD"/>
    <property type="match status" value="1"/>
</dbReference>
<keyword evidence="4" id="KW-0804">Transcription</keyword>
<dbReference type="Gene3D" id="3.40.50.300">
    <property type="entry name" value="P-loop containing nucleotide triphosphate hydrolases"/>
    <property type="match status" value="1"/>
</dbReference>
<dbReference type="InterPro" id="IPR036388">
    <property type="entry name" value="WH-like_DNA-bd_sf"/>
</dbReference>
<comment type="similarity">
    <text evidence="1">Belongs to the AfsR/DnrI/RedD regulatory family.</text>
</comment>
<proteinExistence type="inferred from homology"/>
<organism evidence="9 10">
    <name type="scientific">Saccharothrix carnea</name>
    <dbReference type="NCBI Taxonomy" id="1280637"/>
    <lineage>
        <taxon>Bacteria</taxon>
        <taxon>Bacillati</taxon>
        <taxon>Actinomycetota</taxon>
        <taxon>Actinomycetes</taxon>
        <taxon>Pseudonocardiales</taxon>
        <taxon>Pseudonocardiaceae</taxon>
        <taxon>Saccharothrix</taxon>
    </lineage>
</organism>
<dbReference type="CDD" id="cd15831">
    <property type="entry name" value="BTAD"/>
    <property type="match status" value="1"/>
</dbReference>
<feature type="domain" description="OmpR/PhoB-type" evidence="8">
    <location>
        <begin position="1"/>
        <end position="87"/>
    </location>
</feature>
<dbReference type="PROSITE" id="PS50005">
    <property type="entry name" value="TPR"/>
    <property type="match status" value="1"/>
</dbReference>
<evidence type="ECO:0000259" key="8">
    <source>
        <dbReference type="PROSITE" id="PS51755"/>
    </source>
</evidence>
<dbReference type="PANTHER" id="PTHR35807">
    <property type="entry name" value="TRANSCRIPTIONAL REGULATOR REDD-RELATED"/>
    <property type="match status" value="1"/>
</dbReference>
<name>A0A2P8IBL3_SACCR</name>
<evidence type="ECO:0000256" key="4">
    <source>
        <dbReference type="ARBA" id="ARBA00023163"/>
    </source>
</evidence>
<gene>
    <name evidence="9" type="ORF">B0I31_104142</name>
</gene>
<dbReference type="PRINTS" id="PR00364">
    <property type="entry name" value="DISEASERSIST"/>
</dbReference>
<dbReference type="Pfam" id="PF00486">
    <property type="entry name" value="Trans_reg_C"/>
    <property type="match status" value="1"/>
</dbReference>
<dbReference type="Pfam" id="PF03704">
    <property type="entry name" value="BTAD"/>
    <property type="match status" value="1"/>
</dbReference>
<feature type="region of interest" description="Disordered" evidence="7">
    <location>
        <begin position="239"/>
        <end position="260"/>
    </location>
</feature>
<evidence type="ECO:0000313" key="10">
    <source>
        <dbReference type="Proteomes" id="UP000241118"/>
    </source>
</evidence>
<dbReference type="Gene3D" id="1.25.40.10">
    <property type="entry name" value="Tetratricopeptide repeat domain"/>
    <property type="match status" value="3"/>
</dbReference>
<dbReference type="SUPFAM" id="SSF46894">
    <property type="entry name" value="C-terminal effector domain of the bipartite response regulators"/>
    <property type="match status" value="1"/>
</dbReference>
<dbReference type="PROSITE" id="PS51755">
    <property type="entry name" value="OMPR_PHOB"/>
    <property type="match status" value="1"/>
</dbReference>
<evidence type="ECO:0000256" key="6">
    <source>
        <dbReference type="PROSITE-ProRule" id="PRU01091"/>
    </source>
</evidence>
<sequence length="933" mass="103137">MLGNLEIRVGDVPVPIGHNRQKSVLVALLTEVGRVVSVDRLIDRVWGEHPPARARSVLRTYLANLRRALTSTGIVITWRDTGYQVTVDPDRVDVHRFRRLLTRARGSDDPRRALALTDEALGLWRGEPLAELDTPWAQSAREHLYRERDAARADRIDWALECGRHGELLPELTTRAAEDPLDERLAGQLMLALYRAGRPAEALEHYQHVRQRLAEELGTDPGPAVQQLHQRILTADRTLTLPGTDPAPEQTTGRVPPPRQLPAAPAPFVGRHEELDGLDAALDASGQAATVVISALAGAGGIGKTWLALHWAHRHTDRFPDGQLFVDLRGFSPEGEPMNPAVAVRGFLDALGVDPGRIPVDLDAQAALYRSLVAGKRMLVVLDNAATADQVAPLLPGTSTGTVLITGRTTLALLIDRHGARHLQLGILTHDEAHTLLARRIGDRRVAAEPVAARELVDLCGRYPLALSIMSRYVSTRPHVPLAEFAAELRELGVDMFDNDDPAVSLPAVLSWSLRGLTDEQRTAFALLGIAPGPDIDLPAAASLTGLPVARTRKVLRALEEHSLLERHPHDRYSMHDLIRAYATTTAHDDLPQPVRRAALDRVVDFYLHTAHTADHHLYPHRGTIQLDPPAVGAHPHPLPDHATALAWMDTHHAHLLAAQHTAAAHCRHQPVWHFAWLLGAFHQTRGHRHDDLAVWQAGLDAAAHLPDPAARIRAHRFLGRTYIGLGQHDEAIGHLRQALVLAEHHHDSSQRALTHHALARAWGQRGDDRQALNHARQALDDCRGLDQPAWEADALNTVGWYSARLGDYDTARDHCQAALILHRRHRHTHGEAYSLDSLGFIDHRTGHHHQAIRHYNQALSLRRTFGHTYEVVDSLDALGHPHAALGDHAQARAVWREALDLYRQQGRDTDAERVQRQLDDLDKPTGAGQADA</sequence>
<evidence type="ECO:0000256" key="7">
    <source>
        <dbReference type="SAM" id="MobiDB-lite"/>
    </source>
</evidence>
<comment type="caution">
    <text evidence="9">The sequence shown here is derived from an EMBL/GenBank/DDBJ whole genome shotgun (WGS) entry which is preliminary data.</text>
</comment>
<keyword evidence="2" id="KW-0805">Transcription regulation</keyword>
<reference evidence="9 10" key="1">
    <citation type="submission" date="2018-03" db="EMBL/GenBank/DDBJ databases">
        <title>Genomic Encyclopedia of Type Strains, Phase III (KMG-III): the genomes of soil and plant-associated and newly described type strains.</title>
        <authorList>
            <person name="Whitman W."/>
        </authorList>
    </citation>
    <scope>NUCLEOTIDE SEQUENCE [LARGE SCALE GENOMIC DNA]</scope>
    <source>
        <strain evidence="9 10">CGMCC 4.7097</strain>
    </source>
</reference>
<dbReference type="Gene3D" id="1.10.10.10">
    <property type="entry name" value="Winged helix-like DNA-binding domain superfamily/Winged helix DNA-binding domain"/>
    <property type="match status" value="1"/>
</dbReference>
<dbReference type="SUPFAM" id="SSF52540">
    <property type="entry name" value="P-loop containing nucleoside triphosphate hydrolases"/>
    <property type="match status" value="1"/>
</dbReference>
<dbReference type="GO" id="GO:0000160">
    <property type="term" value="P:phosphorelay signal transduction system"/>
    <property type="evidence" value="ECO:0007669"/>
    <property type="project" value="InterPro"/>
</dbReference>
<dbReference type="AlphaFoldDB" id="A0A2P8IBL3"/>
<dbReference type="InterPro" id="IPR005158">
    <property type="entry name" value="BTAD"/>
</dbReference>
<dbReference type="SMART" id="SM00862">
    <property type="entry name" value="Trans_reg_C"/>
    <property type="match status" value="1"/>
</dbReference>
<keyword evidence="10" id="KW-1185">Reference proteome</keyword>
<feature type="compositionally biased region" description="Basic and acidic residues" evidence="7">
    <location>
        <begin position="907"/>
        <end position="924"/>
    </location>
</feature>
<feature type="DNA-binding region" description="OmpR/PhoB-type" evidence="6">
    <location>
        <begin position="1"/>
        <end position="87"/>
    </location>
</feature>
<dbReference type="InterPro" id="IPR016032">
    <property type="entry name" value="Sig_transdc_resp-reg_C-effctor"/>
</dbReference>
<dbReference type="Proteomes" id="UP000241118">
    <property type="component" value="Unassembled WGS sequence"/>
</dbReference>
<feature type="repeat" description="TPR" evidence="5">
    <location>
        <begin position="713"/>
        <end position="746"/>
    </location>
</feature>
<accession>A0A2P8IBL3</accession>
<keyword evidence="3 6" id="KW-0238">DNA-binding</keyword>
<dbReference type="GO" id="GO:0006355">
    <property type="term" value="P:regulation of DNA-templated transcription"/>
    <property type="evidence" value="ECO:0007669"/>
    <property type="project" value="InterPro"/>
</dbReference>
<evidence type="ECO:0000256" key="1">
    <source>
        <dbReference type="ARBA" id="ARBA00005820"/>
    </source>
</evidence>
<protein>
    <submittedName>
        <fullName evidence="9">DNA-binding SARP family transcriptional activator</fullName>
    </submittedName>
</protein>
<feature type="region of interest" description="Disordered" evidence="7">
    <location>
        <begin position="907"/>
        <end position="933"/>
    </location>
</feature>
<dbReference type="SMART" id="SM01043">
    <property type="entry name" value="BTAD"/>
    <property type="match status" value="1"/>
</dbReference>
<dbReference type="GO" id="GO:0043531">
    <property type="term" value="F:ADP binding"/>
    <property type="evidence" value="ECO:0007669"/>
    <property type="project" value="InterPro"/>
</dbReference>
<dbReference type="SUPFAM" id="SSF48452">
    <property type="entry name" value="TPR-like"/>
    <property type="match status" value="2"/>
</dbReference>
<evidence type="ECO:0000256" key="5">
    <source>
        <dbReference type="PROSITE-ProRule" id="PRU00339"/>
    </source>
</evidence>
<dbReference type="InterPro" id="IPR051677">
    <property type="entry name" value="AfsR-DnrI-RedD_regulator"/>
</dbReference>
<dbReference type="SMART" id="SM00028">
    <property type="entry name" value="TPR"/>
    <property type="match status" value="6"/>
</dbReference>